<dbReference type="PANTHER" id="PTHR21661:SF71">
    <property type="entry name" value="EPOXIDE HYDROLASE N-TERMINAL DOMAIN-CONTAINING PROTEIN"/>
    <property type="match status" value="1"/>
</dbReference>
<proteinExistence type="inferred from homology"/>
<feature type="non-terminal residue" evidence="3">
    <location>
        <position position="1"/>
    </location>
</feature>
<evidence type="ECO:0000256" key="2">
    <source>
        <dbReference type="ARBA" id="ARBA00022801"/>
    </source>
</evidence>
<dbReference type="SUPFAM" id="SSF53474">
    <property type="entry name" value="alpha/beta-Hydrolases"/>
    <property type="match status" value="1"/>
</dbReference>
<evidence type="ECO:0000313" key="4">
    <source>
        <dbReference type="Proteomes" id="UP000258309"/>
    </source>
</evidence>
<gene>
    <name evidence="3" type="ORF">B7463_g2851</name>
</gene>
<feature type="non-terminal residue" evidence="3">
    <location>
        <position position="498"/>
    </location>
</feature>
<reference evidence="3 4" key="1">
    <citation type="submission" date="2018-05" db="EMBL/GenBank/DDBJ databases">
        <title>Draft genome sequence of Scytalidium lignicola DSM 105466, a ubiquitous saprotrophic fungus.</title>
        <authorList>
            <person name="Buettner E."/>
            <person name="Gebauer A.M."/>
            <person name="Hofrichter M."/>
            <person name="Liers C."/>
            <person name="Kellner H."/>
        </authorList>
    </citation>
    <scope>NUCLEOTIDE SEQUENCE [LARGE SCALE GENOMIC DNA]</scope>
    <source>
        <strain evidence="3 4">DSM 105466</strain>
    </source>
</reference>
<dbReference type="Gene3D" id="3.40.50.1820">
    <property type="entry name" value="alpha/beta hydrolase"/>
    <property type="match status" value="1"/>
</dbReference>
<dbReference type="Proteomes" id="UP000258309">
    <property type="component" value="Unassembled WGS sequence"/>
</dbReference>
<dbReference type="OMA" id="PLIDFWL"/>
<comment type="similarity">
    <text evidence="1">Belongs to the peptidase S33 family.</text>
</comment>
<accession>A0A3E2HJ82</accession>
<keyword evidence="2" id="KW-0378">Hydrolase</keyword>
<dbReference type="InterPro" id="IPR029058">
    <property type="entry name" value="AB_hydrolase_fold"/>
</dbReference>
<sequence>MQVSSKYLELTKKKLELARLPHEKKLRGDSDDEPGTPRSEIEPLVDFCFPLTNLSLTTLFEPLTDPNANQPFHLVAPSIPGIGFSDAFTGSNQALLSSTASVFNTLMLRLGYDRYIVSASGSGTDSPAEIDYHLPRLIAELYPENCLGVHLINPPLAAPTLIETPWLWAKFAIAKLLRNDVFGYVKEDLETLKEASLKEASLKSQAMTSSGLIERINKRFSITKKLSCGVAGMVGFRNPNTLAYALCDSPVGVLSYVCNNLRNANPEHELSNTEILDITELTWLPGPEAGLRFAAAAVEEVEALAEKRSQEQAKTRRRSIVGLTVFHDGNDNEWKDGEDVFGCRYTCPAWAEEEHEVVFAQRLCGHAGLLAFEKPDVIADGIRGLARELLRVDDRLTRHEFDDSFLEDDTTDAPRVAAMVEEKPKRHEEETGGMEPDTANIDRVMPVEMEMSSSDLGWEKIEKDGEMKVMRNGIAFDSRWLICWVVIFSIWKPKLKAW</sequence>
<dbReference type="AlphaFoldDB" id="A0A3E2HJ82"/>
<organism evidence="3 4">
    <name type="scientific">Scytalidium lignicola</name>
    <name type="common">Hyphomycete</name>
    <dbReference type="NCBI Taxonomy" id="5539"/>
    <lineage>
        <taxon>Eukaryota</taxon>
        <taxon>Fungi</taxon>
        <taxon>Dikarya</taxon>
        <taxon>Ascomycota</taxon>
        <taxon>Pezizomycotina</taxon>
        <taxon>Leotiomycetes</taxon>
        <taxon>Leotiomycetes incertae sedis</taxon>
        <taxon>Scytalidium</taxon>
    </lineage>
</organism>
<dbReference type="PANTHER" id="PTHR21661">
    <property type="entry name" value="EPOXIDE HYDROLASE 1-RELATED"/>
    <property type="match status" value="1"/>
</dbReference>
<keyword evidence="4" id="KW-1185">Reference proteome</keyword>
<evidence type="ECO:0000256" key="1">
    <source>
        <dbReference type="ARBA" id="ARBA00010088"/>
    </source>
</evidence>
<dbReference type="EMBL" id="NCSJ02000035">
    <property type="protein sequence ID" value="RFU33457.1"/>
    <property type="molecule type" value="Genomic_DNA"/>
</dbReference>
<comment type="caution">
    <text evidence="3">The sequence shown here is derived from an EMBL/GenBank/DDBJ whole genome shotgun (WGS) entry which is preliminary data.</text>
</comment>
<protein>
    <submittedName>
        <fullName evidence="3">Uncharacterized protein</fullName>
    </submittedName>
</protein>
<dbReference type="GO" id="GO:0004301">
    <property type="term" value="F:epoxide hydrolase activity"/>
    <property type="evidence" value="ECO:0007669"/>
    <property type="project" value="TreeGrafter"/>
</dbReference>
<evidence type="ECO:0000313" key="3">
    <source>
        <dbReference type="EMBL" id="RFU33457.1"/>
    </source>
</evidence>
<dbReference type="OrthoDB" id="7130006at2759"/>
<dbReference type="GO" id="GO:0097176">
    <property type="term" value="P:epoxide metabolic process"/>
    <property type="evidence" value="ECO:0007669"/>
    <property type="project" value="TreeGrafter"/>
</dbReference>
<dbReference type="STRING" id="5539.A0A3E2HJ82"/>
<name>A0A3E2HJ82_SCYLI</name>